<comment type="caution">
    <text evidence="2">The sequence shown here is derived from an EMBL/GenBank/DDBJ whole genome shotgun (WGS) entry which is preliminary data.</text>
</comment>
<sequence>MLEGLKKEEKCYTIIFWVILLFFHLLHNSKDNFSPLFIFTLLKRKKGIFLRFKTLLQFYRGKFHCKSSKSLFSHANQEKEGFLLI</sequence>
<dbReference type="AlphaFoldDB" id="D1PDB4"/>
<accession>D1PDB4</accession>
<protein>
    <submittedName>
        <fullName evidence="2">Uncharacterized protein</fullName>
    </submittedName>
</protein>
<gene>
    <name evidence="2" type="ORF">PREVCOP_05204</name>
</gene>
<proteinExistence type="predicted"/>
<keyword evidence="3" id="KW-1185">Reference proteome</keyword>
<dbReference type="PaxDb" id="537011-PREVCOP_05204"/>
<dbReference type="EMBL" id="ACBX02000016">
    <property type="protein sequence ID" value="EFB35070.1"/>
    <property type="molecule type" value="Genomic_DNA"/>
</dbReference>
<evidence type="ECO:0000313" key="3">
    <source>
        <dbReference type="Proteomes" id="UP000004477"/>
    </source>
</evidence>
<keyword evidence="1" id="KW-0812">Transmembrane</keyword>
<evidence type="ECO:0000256" key="1">
    <source>
        <dbReference type="SAM" id="Phobius"/>
    </source>
</evidence>
<dbReference type="Proteomes" id="UP000004477">
    <property type="component" value="Unassembled WGS sequence"/>
</dbReference>
<dbReference type="HOGENOM" id="CLU_2509921_0_0_10"/>
<keyword evidence="1" id="KW-1133">Transmembrane helix</keyword>
<evidence type="ECO:0000313" key="2">
    <source>
        <dbReference type="EMBL" id="EFB35070.1"/>
    </source>
</evidence>
<name>D1PDB4_9BACT</name>
<keyword evidence="1" id="KW-0472">Membrane</keyword>
<reference evidence="2" key="1">
    <citation type="submission" date="2009-11" db="EMBL/GenBank/DDBJ databases">
        <authorList>
            <person name="Weinstock G."/>
            <person name="Sodergren E."/>
            <person name="Clifton S."/>
            <person name="Fulton L."/>
            <person name="Fulton B."/>
            <person name="Courtney L."/>
            <person name="Fronick C."/>
            <person name="Harrison M."/>
            <person name="Strong C."/>
            <person name="Farmer C."/>
            <person name="Delahaunty K."/>
            <person name="Markovic C."/>
            <person name="Hall O."/>
            <person name="Minx P."/>
            <person name="Tomlinson C."/>
            <person name="Mitreva M."/>
            <person name="Nelson J."/>
            <person name="Hou S."/>
            <person name="Wollam A."/>
            <person name="Pepin K.H."/>
            <person name="Johnson M."/>
            <person name="Bhonagiri V."/>
            <person name="Nash W.E."/>
            <person name="Warren W."/>
            <person name="Chinwalla A."/>
            <person name="Mardis E.R."/>
            <person name="Wilson R.K."/>
        </authorList>
    </citation>
    <scope>NUCLEOTIDE SEQUENCE [LARGE SCALE GENOMIC DNA]</scope>
    <source>
        <strain evidence="2">DSM 18205</strain>
    </source>
</reference>
<feature type="transmembrane region" description="Helical" evidence="1">
    <location>
        <begin position="12"/>
        <end position="29"/>
    </location>
</feature>
<organism evidence="2 3">
    <name type="scientific">Segatella copri DSM 18205</name>
    <dbReference type="NCBI Taxonomy" id="537011"/>
    <lineage>
        <taxon>Bacteria</taxon>
        <taxon>Pseudomonadati</taxon>
        <taxon>Bacteroidota</taxon>
        <taxon>Bacteroidia</taxon>
        <taxon>Bacteroidales</taxon>
        <taxon>Prevotellaceae</taxon>
        <taxon>Segatella</taxon>
    </lineage>
</organism>